<sequence length="178" mass="18401">MMSLRRAVAIGLMLAGIIHVVAVLAIPAAAPRNAFQRALALATPGRVVVPSDPAFLPGLDPAFVHALCRLEPGEGAVRLAGRMPDTVWSLAVIDASGTTTWSASRAAIAGADLELDVGAAALLDRLRVERAAVERSTLYAPVETEAAVVLIRAFAETRAQRAAIVPMLESLACGGSAT</sequence>
<accession>A0A931MYM4</accession>
<evidence type="ECO:0000313" key="1">
    <source>
        <dbReference type="EMBL" id="MBH0237174.1"/>
    </source>
</evidence>
<reference evidence="1" key="1">
    <citation type="submission" date="2020-12" db="EMBL/GenBank/DDBJ databases">
        <title>Methylobrevis albus sp. nov., isolated from fresh water lack sediment.</title>
        <authorList>
            <person name="Zou Q."/>
        </authorList>
    </citation>
    <scope>NUCLEOTIDE SEQUENCE</scope>
    <source>
        <strain evidence="1">L22</strain>
    </source>
</reference>
<organism evidence="1 2">
    <name type="scientific">Methylobrevis albus</name>
    <dbReference type="NCBI Taxonomy" id="2793297"/>
    <lineage>
        <taxon>Bacteria</taxon>
        <taxon>Pseudomonadati</taxon>
        <taxon>Pseudomonadota</taxon>
        <taxon>Alphaproteobacteria</taxon>
        <taxon>Hyphomicrobiales</taxon>
        <taxon>Pleomorphomonadaceae</taxon>
        <taxon>Methylobrevis</taxon>
    </lineage>
</organism>
<comment type="caution">
    <text evidence="1">The sequence shown here is derived from an EMBL/GenBank/DDBJ whole genome shotgun (WGS) entry which is preliminary data.</text>
</comment>
<protein>
    <recommendedName>
        <fullName evidence="3">DUF1254 domain-containing protein</fullName>
    </recommendedName>
</protein>
<dbReference type="Proteomes" id="UP000631694">
    <property type="component" value="Unassembled WGS sequence"/>
</dbReference>
<proteinExistence type="predicted"/>
<keyword evidence="2" id="KW-1185">Reference proteome</keyword>
<name>A0A931MYM4_9HYPH</name>
<dbReference type="RefSeq" id="WP_197310273.1">
    <property type="nucleotide sequence ID" value="NZ_JADZLT010000041.1"/>
</dbReference>
<dbReference type="EMBL" id="JADZLT010000041">
    <property type="protein sequence ID" value="MBH0237174.1"/>
    <property type="molecule type" value="Genomic_DNA"/>
</dbReference>
<evidence type="ECO:0008006" key="3">
    <source>
        <dbReference type="Google" id="ProtNLM"/>
    </source>
</evidence>
<evidence type="ECO:0000313" key="2">
    <source>
        <dbReference type="Proteomes" id="UP000631694"/>
    </source>
</evidence>
<dbReference type="AlphaFoldDB" id="A0A931MYM4"/>
<gene>
    <name evidence="1" type="ORF">I5731_05015</name>
</gene>